<evidence type="ECO:0000313" key="1">
    <source>
        <dbReference type="Proteomes" id="UP000887565"/>
    </source>
</evidence>
<proteinExistence type="predicted"/>
<organism evidence="1 2">
    <name type="scientific">Romanomermis culicivorax</name>
    <name type="common">Nematode worm</name>
    <dbReference type="NCBI Taxonomy" id="13658"/>
    <lineage>
        <taxon>Eukaryota</taxon>
        <taxon>Metazoa</taxon>
        <taxon>Ecdysozoa</taxon>
        <taxon>Nematoda</taxon>
        <taxon>Enoplea</taxon>
        <taxon>Dorylaimia</taxon>
        <taxon>Mermithida</taxon>
        <taxon>Mermithoidea</taxon>
        <taxon>Mermithidae</taxon>
        <taxon>Romanomermis</taxon>
    </lineage>
</organism>
<keyword evidence="1" id="KW-1185">Reference proteome</keyword>
<name>A0A915IQE6_ROMCU</name>
<protein>
    <submittedName>
        <fullName evidence="2">Uncharacterized protein</fullName>
    </submittedName>
</protein>
<dbReference type="AlphaFoldDB" id="A0A915IQE6"/>
<evidence type="ECO:0000313" key="2">
    <source>
        <dbReference type="WBParaSite" id="nRc.2.0.1.t16095-RA"/>
    </source>
</evidence>
<sequence>MFSMVMGAQAHTKAITIKKRNYNQRNDELNRHDHRAVTAPELIGRPTGFDAKVAAQKNLRRLVRPGSSCELVELSQSTNSVICVFVHSSITQLETKE</sequence>
<dbReference type="WBParaSite" id="nRc.2.0.1.t16095-RA">
    <property type="protein sequence ID" value="nRc.2.0.1.t16095-RA"/>
    <property type="gene ID" value="nRc.2.0.1.g16095"/>
</dbReference>
<accession>A0A915IQE6</accession>
<dbReference type="Proteomes" id="UP000887565">
    <property type="component" value="Unplaced"/>
</dbReference>
<reference evidence="2" key="1">
    <citation type="submission" date="2022-11" db="UniProtKB">
        <authorList>
            <consortium name="WormBaseParasite"/>
        </authorList>
    </citation>
    <scope>IDENTIFICATION</scope>
</reference>